<evidence type="ECO:0000256" key="6">
    <source>
        <dbReference type="ARBA" id="ARBA00022801"/>
    </source>
</evidence>
<dbReference type="CDD" id="cd23081">
    <property type="entry name" value="cpPDZ_EcRseP-like"/>
    <property type="match status" value="1"/>
</dbReference>
<evidence type="ECO:0000313" key="15">
    <source>
        <dbReference type="Proteomes" id="UP000182589"/>
    </source>
</evidence>
<protein>
    <submittedName>
        <fullName evidence="14">Site-2 protease. Metallo peptidase. MEROPS family M50B</fullName>
    </submittedName>
</protein>
<dbReference type="PANTHER" id="PTHR42837:SF2">
    <property type="entry name" value="MEMBRANE METALLOPROTEASE ARASP2, CHLOROPLASTIC-RELATED"/>
    <property type="match status" value="1"/>
</dbReference>
<evidence type="ECO:0000256" key="8">
    <source>
        <dbReference type="ARBA" id="ARBA00022989"/>
    </source>
</evidence>
<keyword evidence="9" id="KW-0482">Metalloprotease</keyword>
<keyword evidence="7" id="KW-0862">Zinc</keyword>
<evidence type="ECO:0000256" key="10">
    <source>
        <dbReference type="ARBA" id="ARBA00023136"/>
    </source>
</evidence>
<name>A0A1H2SI48_9BACL</name>
<evidence type="ECO:0000256" key="7">
    <source>
        <dbReference type="ARBA" id="ARBA00022833"/>
    </source>
</evidence>
<reference evidence="15" key="1">
    <citation type="submission" date="2016-10" db="EMBL/GenBank/DDBJ databases">
        <authorList>
            <person name="Varghese N."/>
        </authorList>
    </citation>
    <scope>NUCLEOTIDE SEQUENCE [LARGE SCALE GENOMIC DNA]</scope>
    <source>
        <strain evidence="15">DSM 12489</strain>
    </source>
</reference>
<feature type="transmembrane region" description="Helical" evidence="11">
    <location>
        <begin position="9"/>
        <end position="28"/>
    </location>
</feature>
<dbReference type="STRING" id="89784.SAMN04489725_10481"/>
<evidence type="ECO:0000256" key="3">
    <source>
        <dbReference type="ARBA" id="ARBA00007931"/>
    </source>
</evidence>
<comment type="cofactor">
    <cofactor evidence="1">
        <name>Zn(2+)</name>
        <dbReference type="ChEBI" id="CHEBI:29105"/>
    </cofactor>
</comment>
<accession>A0A1H2SI48</accession>
<dbReference type="GO" id="GO:0004222">
    <property type="term" value="F:metalloendopeptidase activity"/>
    <property type="evidence" value="ECO:0007669"/>
    <property type="project" value="InterPro"/>
</dbReference>
<feature type="domain" description="PDZ" evidence="13">
    <location>
        <begin position="208"/>
        <end position="244"/>
    </location>
</feature>
<dbReference type="PANTHER" id="PTHR42837">
    <property type="entry name" value="REGULATOR OF SIGMA-E PROTEASE RSEP"/>
    <property type="match status" value="1"/>
</dbReference>
<evidence type="ECO:0000256" key="9">
    <source>
        <dbReference type="ARBA" id="ARBA00023049"/>
    </source>
</evidence>
<evidence type="ECO:0000256" key="11">
    <source>
        <dbReference type="SAM" id="Phobius"/>
    </source>
</evidence>
<feature type="transmembrane region" description="Helical" evidence="11">
    <location>
        <begin position="396"/>
        <end position="415"/>
    </location>
</feature>
<dbReference type="Pfam" id="PF17820">
    <property type="entry name" value="PDZ_6"/>
    <property type="match status" value="1"/>
</dbReference>
<proteinExistence type="inferred from homology"/>
<dbReference type="RefSeq" id="WP_006447020.1">
    <property type="nucleotide sequence ID" value="NZ_FNOJ01000004.1"/>
</dbReference>
<dbReference type="Pfam" id="PF02163">
    <property type="entry name" value="Peptidase_M50"/>
    <property type="match status" value="1"/>
</dbReference>
<feature type="transmembrane region" description="Helical" evidence="11">
    <location>
        <begin position="176"/>
        <end position="197"/>
    </location>
</feature>
<evidence type="ECO:0000259" key="12">
    <source>
        <dbReference type="Pfam" id="PF02163"/>
    </source>
</evidence>
<dbReference type="GO" id="GO:0006508">
    <property type="term" value="P:proteolysis"/>
    <property type="evidence" value="ECO:0007669"/>
    <property type="project" value="UniProtKB-KW"/>
</dbReference>
<evidence type="ECO:0000256" key="2">
    <source>
        <dbReference type="ARBA" id="ARBA00004141"/>
    </source>
</evidence>
<keyword evidence="6" id="KW-0378">Hydrolase</keyword>
<dbReference type="CDD" id="cd06163">
    <property type="entry name" value="S2P-M50_PDZ_RseP-like"/>
    <property type="match status" value="1"/>
</dbReference>
<dbReference type="EMBL" id="FNOJ01000004">
    <property type="protein sequence ID" value="SDW31373.1"/>
    <property type="molecule type" value="Genomic_DNA"/>
</dbReference>
<evidence type="ECO:0000256" key="1">
    <source>
        <dbReference type="ARBA" id="ARBA00001947"/>
    </source>
</evidence>
<organism evidence="14 15">
    <name type="scientific">Alicyclobacillus hesperidum</name>
    <dbReference type="NCBI Taxonomy" id="89784"/>
    <lineage>
        <taxon>Bacteria</taxon>
        <taxon>Bacillati</taxon>
        <taxon>Bacillota</taxon>
        <taxon>Bacilli</taxon>
        <taxon>Bacillales</taxon>
        <taxon>Alicyclobacillaceae</taxon>
        <taxon>Alicyclobacillus</taxon>
    </lineage>
</organism>
<dbReference type="Proteomes" id="UP000182589">
    <property type="component" value="Unassembled WGS sequence"/>
</dbReference>
<comment type="similarity">
    <text evidence="3">Belongs to the peptidase M50B family.</text>
</comment>
<evidence type="ECO:0000256" key="5">
    <source>
        <dbReference type="ARBA" id="ARBA00022692"/>
    </source>
</evidence>
<evidence type="ECO:0000259" key="13">
    <source>
        <dbReference type="Pfam" id="PF17820"/>
    </source>
</evidence>
<evidence type="ECO:0000313" key="14">
    <source>
        <dbReference type="EMBL" id="SDW31373.1"/>
    </source>
</evidence>
<feature type="domain" description="Peptidase M50" evidence="12">
    <location>
        <begin position="17"/>
        <end position="408"/>
    </location>
</feature>
<keyword evidence="10 11" id="KW-0472">Membrane</keyword>
<dbReference type="GO" id="GO:0016020">
    <property type="term" value="C:membrane"/>
    <property type="evidence" value="ECO:0007669"/>
    <property type="project" value="UniProtKB-SubCell"/>
</dbReference>
<dbReference type="InterPro" id="IPR041489">
    <property type="entry name" value="PDZ_6"/>
</dbReference>
<keyword evidence="4 14" id="KW-0645">Protease</keyword>
<gene>
    <name evidence="14" type="ORF">SAMN04489725_10481</name>
</gene>
<keyword evidence="15" id="KW-1185">Reference proteome</keyword>
<keyword evidence="8 11" id="KW-1133">Transmembrane helix</keyword>
<dbReference type="Gene3D" id="2.30.42.10">
    <property type="match status" value="1"/>
</dbReference>
<keyword evidence="5 11" id="KW-0812">Transmembrane</keyword>
<evidence type="ECO:0000256" key="4">
    <source>
        <dbReference type="ARBA" id="ARBA00022670"/>
    </source>
</evidence>
<dbReference type="InterPro" id="IPR008915">
    <property type="entry name" value="Peptidase_M50"/>
</dbReference>
<comment type="subcellular location">
    <subcellularLocation>
        <location evidence="2">Membrane</location>
        <topology evidence="2">Multi-pass membrane protein</topology>
    </subcellularLocation>
</comment>
<dbReference type="SUPFAM" id="SSF50156">
    <property type="entry name" value="PDZ domain-like"/>
    <property type="match status" value="1"/>
</dbReference>
<dbReference type="AlphaFoldDB" id="A0A1H2SI48"/>
<dbReference type="InterPro" id="IPR036034">
    <property type="entry name" value="PDZ_sf"/>
</dbReference>
<feature type="transmembrane region" description="Helical" evidence="11">
    <location>
        <begin position="345"/>
        <end position="367"/>
    </location>
</feature>
<sequence length="422" mass="45709">MPIVAHLEFYLEAAVAIVLVFAVCITLHEFGHFYVAKKCGVAVPVFAIGFGPKLCRFKRGGTEYSVRLFPLGGFVQMAGEAPQEAWFPVGQPVAFRVNEFGEIVALGDVKDLPDAEVGTVRKADLTDALEMTIQTAQGVRTYPVRPYARVMLNARSSVPIVEKHEQVVGKPLWQRAAIILAGPVMNLLLAGFLFSAVNTYTGVPTTTIGTVESNMPAQTAGLRVGDRIAQVDNQPIHSWGDLVNVVGRNGYRNGQPQPLHVVAVRNGMAQDVTITPKMVNGTPIIGIDAQVSHNPLHTVPAGFSALGRDIALTIHGYVGLFVHHQFQTLSGPVGIAHVITQQLRFGFWNVVAVAGALSLGLGLFNLLPIPALDGGRLLFMVIELIRGRRVDPEKEGFVHFVGFALVMLFAVVITYRDVTHLF</sequence>
<dbReference type="InterPro" id="IPR004387">
    <property type="entry name" value="Pept_M50_Zn"/>
</dbReference>